<keyword evidence="3" id="KW-1185">Reference proteome</keyword>
<reference evidence="2" key="2">
    <citation type="submission" date="2021-05" db="EMBL/GenBank/DDBJ databases">
        <authorList>
            <person name="Moolhuijzen P.M."/>
            <person name="Moffat C.S."/>
        </authorList>
    </citation>
    <scope>NUCLEOTIDE SEQUENCE</scope>
    <source>
        <strain evidence="2">86-124</strain>
    </source>
</reference>
<dbReference type="Proteomes" id="UP000245464">
    <property type="component" value="Chromosome 3"/>
</dbReference>
<gene>
    <name evidence="2" type="ORF">Ptr86124_005113</name>
    <name evidence="1" type="ORF">PtrM4_079760</name>
</gene>
<name>A0A2W1FS23_9PLEO</name>
<dbReference type="OMA" id="CTHTIHA"/>
<comment type="caution">
    <text evidence="2">The sequence shown here is derived from an EMBL/GenBank/DDBJ whole genome shotgun (WGS) entry which is preliminary data.</text>
</comment>
<dbReference type="Proteomes" id="UP000249757">
    <property type="component" value="Unassembled WGS sequence"/>
</dbReference>
<reference evidence="2" key="3">
    <citation type="journal article" date="2022" name="bioRxiv">
        <title>A global pangenome for the wheat fungal pathogen Pyrenophora tritici-repentis and prediction of effector protein structural homology.</title>
        <authorList>
            <person name="Moolhuijzen P."/>
            <person name="See P.T."/>
            <person name="Shi G."/>
            <person name="Powell H.R."/>
            <person name="Cockram J."/>
            <person name="Jorgensen L.N."/>
            <person name="Benslimane H."/>
            <person name="Strelkov S.E."/>
            <person name="Turner J."/>
            <person name="Liu Z."/>
            <person name="Moffat C.S."/>
        </authorList>
    </citation>
    <scope>NUCLEOTIDE SEQUENCE</scope>
    <source>
        <strain evidence="2">86-124</strain>
    </source>
</reference>
<evidence type="ECO:0000313" key="1">
    <source>
        <dbReference type="EMBL" id="KAF7573071.1"/>
    </source>
</evidence>
<dbReference type="EMBL" id="NRDI02000005">
    <property type="protein sequence ID" value="KAI1516576.1"/>
    <property type="molecule type" value="Genomic_DNA"/>
</dbReference>
<reference evidence="3" key="4">
    <citation type="journal article" date="2022" name="Microb. Genom.">
        <title>A global pangenome for the wheat fungal pathogen Pyrenophora tritici-repentis and prediction of effector protein structural homology.</title>
        <authorList>
            <person name="Moolhuijzen P.M."/>
            <person name="See P.T."/>
            <person name="Shi G."/>
            <person name="Powell H.R."/>
            <person name="Cockram J."/>
            <person name="Jorgensen L.N."/>
            <person name="Benslimane H."/>
            <person name="Strelkov S.E."/>
            <person name="Turner J."/>
            <person name="Liu Z."/>
            <person name="Moffat C.S."/>
        </authorList>
    </citation>
    <scope>NUCLEOTIDE SEQUENCE [LARGE SCALE GENOMIC DNA]</scope>
</reference>
<dbReference type="AlphaFoldDB" id="A0A2W1FS23"/>
<accession>A0A2W1FS23</accession>
<proteinExistence type="predicted"/>
<dbReference type="EMBL" id="NQIK02000003">
    <property type="protein sequence ID" value="KAF7573071.1"/>
    <property type="molecule type" value="Genomic_DNA"/>
</dbReference>
<evidence type="ECO:0000313" key="2">
    <source>
        <dbReference type="EMBL" id="KAI1516576.1"/>
    </source>
</evidence>
<sequence length="144" mass="16123">MKFVAKRIEPCAGTPVHILTCGHTVSASFLHPTKSSKCAPNCKAVDLVTAAEPWFLCPICWEAILHAQFDIFKNRAQHVSEIDKMGENDIYTQHKQQGVIDDENTFLQWHKVQSGRSSFQNAVQATYKSKVDSEGFRGCKLVTV</sequence>
<evidence type="ECO:0000313" key="3">
    <source>
        <dbReference type="Proteomes" id="UP000249757"/>
    </source>
</evidence>
<dbReference type="OrthoDB" id="3694614at2759"/>
<protein>
    <submittedName>
        <fullName evidence="2">Uncharacterized protein</fullName>
    </submittedName>
</protein>
<organism evidence="2 3">
    <name type="scientific">Pyrenophora tritici-repentis</name>
    <dbReference type="NCBI Taxonomy" id="45151"/>
    <lineage>
        <taxon>Eukaryota</taxon>
        <taxon>Fungi</taxon>
        <taxon>Dikarya</taxon>
        <taxon>Ascomycota</taxon>
        <taxon>Pezizomycotina</taxon>
        <taxon>Dothideomycetes</taxon>
        <taxon>Pleosporomycetidae</taxon>
        <taxon>Pleosporales</taxon>
        <taxon>Pleosporineae</taxon>
        <taxon>Pleosporaceae</taxon>
        <taxon>Pyrenophora</taxon>
    </lineage>
</organism>
<reference evidence="1" key="1">
    <citation type="journal article" date="2018" name="BMC Genomics">
        <title>Comparative genomics of the wheat fungal pathogen Pyrenophora tritici-repentis reveals chromosomal variations and genome plasticity.</title>
        <authorList>
            <person name="Moolhuijzen P."/>
            <person name="See P.T."/>
            <person name="Hane J.K."/>
            <person name="Shi G."/>
            <person name="Liu Z."/>
            <person name="Oliver R.P."/>
            <person name="Moffat C.S."/>
        </authorList>
    </citation>
    <scope>NUCLEOTIDE SEQUENCE [LARGE SCALE GENOMIC DNA]</scope>
    <source>
        <strain evidence="1">M4</strain>
    </source>
</reference>